<feature type="non-terminal residue" evidence="6">
    <location>
        <position position="173"/>
    </location>
</feature>
<organism evidence="6">
    <name type="scientific">marine metagenome</name>
    <dbReference type="NCBI Taxonomy" id="408172"/>
    <lineage>
        <taxon>unclassified sequences</taxon>
        <taxon>metagenomes</taxon>
        <taxon>ecological metagenomes</taxon>
    </lineage>
</organism>
<keyword evidence="4" id="KW-0067">ATP-binding</keyword>
<dbReference type="Pfam" id="PF04263">
    <property type="entry name" value="TPK_catalytic"/>
    <property type="match status" value="1"/>
</dbReference>
<dbReference type="InterPro" id="IPR036371">
    <property type="entry name" value="TPK_B1-bd_sf"/>
</dbReference>
<evidence type="ECO:0000259" key="5">
    <source>
        <dbReference type="SMART" id="SM00983"/>
    </source>
</evidence>
<dbReference type="SUPFAM" id="SSF63862">
    <property type="entry name" value="Thiamin pyrophosphokinase, substrate-binding domain"/>
    <property type="match status" value="1"/>
</dbReference>
<proteinExistence type="predicted"/>
<dbReference type="CDD" id="cd07995">
    <property type="entry name" value="TPK"/>
    <property type="match status" value="1"/>
</dbReference>
<dbReference type="PANTHER" id="PTHR41299:SF1">
    <property type="entry name" value="THIAMINE PYROPHOSPHOKINASE"/>
    <property type="match status" value="1"/>
</dbReference>
<dbReference type="EMBL" id="UINC01181559">
    <property type="protein sequence ID" value="SVD91305.1"/>
    <property type="molecule type" value="Genomic_DNA"/>
</dbReference>
<dbReference type="GO" id="GO:0009229">
    <property type="term" value="P:thiamine diphosphate biosynthetic process"/>
    <property type="evidence" value="ECO:0007669"/>
    <property type="project" value="InterPro"/>
</dbReference>
<keyword evidence="3" id="KW-0418">Kinase</keyword>
<gene>
    <name evidence="6" type="ORF">METZ01_LOCUS444159</name>
</gene>
<dbReference type="InterPro" id="IPR053149">
    <property type="entry name" value="TPK"/>
</dbReference>
<keyword evidence="2" id="KW-0547">Nucleotide-binding</keyword>
<evidence type="ECO:0000256" key="3">
    <source>
        <dbReference type="ARBA" id="ARBA00022777"/>
    </source>
</evidence>
<dbReference type="NCBIfam" id="TIGR01378">
    <property type="entry name" value="thi_PPkinase"/>
    <property type="match status" value="1"/>
</dbReference>
<feature type="domain" description="Thiamin pyrophosphokinase thiamin-binding" evidence="5">
    <location>
        <begin position="117"/>
        <end position="173"/>
    </location>
</feature>
<dbReference type="InterPro" id="IPR007371">
    <property type="entry name" value="TPK_catalytic"/>
</dbReference>
<evidence type="ECO:0000256" key="2">
    <source>
        <dbReference type="ARBA" id="ARBA00022741"/>
    </source>
</evidence>
<dbReference type="GO" id="GO:0030975">
    <property type="term" value="F:thiamine binding"/>
    <property type="evidence" value="ECO:0007669"/>
    <property type="project" value="InterPro"/>
</dbReference>
<dbReference type="InterPro" id="IPR036759">
    <property type="entry name" value="TPK_catalytic_sf"/>
</dbReference>
<dbReference type="InterPro" id="IPR006282">
    <property type="entry name" value="Thi_PPkinase"/>
</dbReference>
<dbReference type="PANTHER" id="PTHR41299">
    <property type="entry name" value="THIAMINE PYROPHOSPHOKINASE"/>
    <property type="match status" value="1"/>
</dbReference>
<evidence type="ECO:0000313" key="6">
    <source>
        <dbReference type="EMBL" id="SVD91305.1"/>
    </source>
</evidence>
<accession>A0A382Z884</accession>
<keyword evidence="1" id="KW-0808">Transferase</keyword>
<evidence type="ECO:0000256" key="4">
    <source>
        <dbReference type="ARBA" id="ARBA00022840"/>
    </source>
</evidence>
<dbReference type="SUPFAM" id="SSF63999">
    <property type="entry name" value="Thiamin pyrophosphokinase, catalytic domain"/>
    <property type="match status" value="1"/>
</dbReference>
<dbReference type="GO" id="GO:0006772">
    <property type="term" value="P:thiamine metabolic process"/>
    <property type="evidence" value="ECO:0007669"/>
    <property type="project" value="InterPro"/>
</dbReference>
<dbReference type="SMART" id="SM00983">
    <property type="entry name" value="TPK_B1_binding"/>
    <property type="match status" value="1"/>
</dbReference>
<sequence length="173" mass="17673">MVIAADQGADNAIALGLTVDLLVGDLDSVSQETLAVCNTVAQHPVDKEATDLELALAAAVDTGASAVTIVTSAGGRFDHALANLLVAASDRWSALKVDLVVDRARVHVVRDKVVLEGRVGEPVSLLTLGGPVSGVSTTGLRWPLRGARLEAGLGLGVSNEFDQPEASVTVSTG</sequence>
<dbReference type="AlphaFoldDB" id="A0A382Z884"/>
<evidence type="ECO:0000256" key="1">
    <source>
        <dbReference type="ARBA" id="ARBA00022679"/>
    </source>
</evidence>
<dbReference type="Gene3D" id="3.40.50.10240">
    <property type="entry name" value="Thiamin pyrophosphokinase, catalytic domain"/>
    <property type="match status" value="1"/>
</dbReference>
<dbReference type="InterPro" id="IPR007373">
    <property type="entry name" value="Thiamin_PyroPKinase_B1-bd"/>
</dbReference>
<dbReference type="Pfam" id="PF04265">
    <property type="entry name" value="TPK_B1_binding"/>
    <property type="match status" value="1"/>
</dbReference>
<protein>
    <recommendedName>
        <fullName evidence="5">Thiamin pyrophosphokinase thiamin-binding domain-containing protein</fullName>
    </recommendedName>
</protein>
<dbReference type="GO" id="GO:0016301">
    <property type="term" value="F:kinase activity"/>
    <property type="evidence" value="ECO:0007669"/>
    <property type="project" value="UniProtKB-KW"/>
</dbReference>
<dbReference type="GO" id="GO:0005524">
    <property type="term" value="F:ATP binding"/>
    <property type="evidence" value="ECO:0007669"/>
    <property type="project" value="UniProtKB-KW"/>
</dbReference>
<name>A0A382Z884_9ZZZZ</name>
<dbReference type="GO" id="GO:0004788">
    <property type="term" value="F:thiamine diphosphokinase activity"/>
    <property type="evidence" value="ECO:0007669"/>
    <property type="project" value="InterPro"/>
</dbReference>
<reference evidence="6" key="1">
    <citation type="submission" date="2018-05" db="EMBL/GenBank/DDBJ databases">
        <authorList>
            <person name="Lanie J.A."/>
            <person name="Ng W.-L."/>
            <person name="Kazmierczak K.M."/>
            <person name="Andrzejewski T.M."/>
            <person name="Davidsen T.M."/>
            <person name="Wayne K.J."/>
            <person name="Tettelin H."/>
            <person name="Glass J.I."/>
            <person name="Rusch D."/>
            <person name="Podicherti R."/>
            <person name="Tsui H.-C.T."/>
            <person name="Winkler M.E."/>
        </authorList>
    </citation>
    <scope>NUCLEOTIDE SEQUENCE</scope>
</reference>